<evidence type="ECO:0000256" key="2">
    <source>
        <dbReference type="SAM" id="SignalP"/>
    </source>
</evidence>
<dbReference type="Proteomes" id="UP000321518">
    <property type="component" value="Unassembled WGS sequence"/>
</dbReference>
<feature type="transmembrane region" description="Helical" evidence="1">
    <location>
        <begin position="199"/>
        <end position="219"/>
    </location>
</feature>
<evidence type="ECO:0000313" key="3">
    <source>
        <dbReference type="EMBL" id="GEM10243.1"/>
    </source>
</evidence>
<dbReference type="OrthoDB" id="2538469at2759"/>
<comment type="caution">
    <text evidence="3">The sequence shown here is derived from an EMBL/GenBank/DDBJ whole genome shotgun (WGS) entry which is preliminary data.</text>
</comment>
<keyword evidence="1" id="KW-0472">Membrane</keyword>
<organism evidence="3 4">
    <name type="scientific">Rhodotorula toruloides</name>
    <name type="common">Yeast</name>
    <name type="synonym">Rhodosporidium toruloides</name>
    <dbReference type="NCBI Taxonomy" id="5286"/>
    <lineage>
        <taxon>Eukaryota</taxon>
        <taxon>Fungi</taxon>
        <taxon>Dikarya</taxon>
        <taxon>Basidiomycota</taxon>
        <taxon>Pucciniomycotina</taxon>
        <taxon>Microbotryomycetes</taxon>
        <taxon>Sporidiobolales</taxon>
        <taxon>Sporidiobolaceae</taxon>
        <taxon>Rhodotorula</taxon>
    </lineage>
</organism>
<protein>
    <submittedName>
        <fullName evidence="3">Uncharacterized protein</fullName>
    </submittedName>
</protein>
<proteinExistence type="predicted"/>
<keyword evidence="1" id="KW-1133">Transmembrane helix</keyword>
<reference evidence="3 4" key="1">
    <citation type="submission" date="2019-07" db="EMBL/GenBank/DDBJ databases">
        <title>Rhodotorula toruloides NBRC10032 genome sequencing.</title>
        <authorList>
            <person name="Shida Y."/>
            <person name="Takaku H."/>
            <person name="Ogasawara W."/>
            <person name="Mori K."/>
        </authorList>
    </citation>
    <scope>NUCLEOTIDE SEQUENCE [LARGE SCALE GENOMIC DNA]</scope>
    <source>
        <strain evidence="3 4">NBRC10032</strain>
    </source>
</reference>
<accession>A0A511KIP6</accession>
<keyword evidence="1" id="KW-0812">Transmembrane</keyword>
<gene>
    <name evidence="3" type="ORF">Rt10032_c10g4260</name>
</gene>
<feature type="transmembrane region" description="Helical" evidence="1">
    <location>
        <begin position="91"/>
        <end position="111"/>
    </location>
</feature>
<feature type="transmembrane region" description="Helical" evidence="1">
    <location>
        <begin position="225"/>
        <end position="243"/>
    </location>
</feature>
<feature type="chain" id="PRO_5021956518" evidence="2">
    <location>
        <begin position="23"/>
        <end position="277"/>
    </location>
</feature>
<feature type="transmembrane region" description="Helical" evidence="1">
    <location>
        <begin position="132"/>
        <end position="160"/>
    </location>
</feature>
<feature type="transmembrane region" description="Helical" evidence="1">
    <location>
        <begin position="250"/>
        <end position="272"/>
    </location>
</feature>
<name>A0A511KIP6_RHOTO</name>
<dbReference type="AlphaFoldDB" id="A0A511KIP6"/>
<evidence type="ECO:0000313" key="4">
    <source>
        <dbReference type="Proteomes" id="UP000321518"/>
    </source>
</evidence>
<feature type="signal peptide" evidence="2">
    <location>
        <begin position="1"/>
        <end position="22"/>
    </location>
</feature>
<keyword evidence="2" id="KW-0732">Signal</keyword>
<dbReference type="EMBL" id="BJWK01000010">
    <property type="protein sequence ID" value="GEM10243.1"/>
    <property type="molecule type" value="Genomic_DNA"/>
</dbReference>
<feature type="transmembrane region" description="Helical" evidence="1">
    <location>
        <begin position="166"/>
        <end position="187"/>
    </location>
</feature>
<evidence type="ECO:0000256" key="1">
    <source>
        <dbReference type="SAM" id="Phobius"/>
    </source>
</evidence>
<sequence>MTIPSTLAATSTTFSVIPLISAALTAAPTPVLLSDDRSYAIHSVLVAYASRRAAAPRPTAASLARSVPISLAVSPAVTGFLTSRLANLPKAVTVVLGVWLILLALVSLVGGTRLLLVGADAGSERGNDEKKGWLAGGIGGILFGSVALGTVSALLFLFIVSRQSSSSLGGLATLAIILIPSLLGAVVAGRWRLAAKGSYGFLGGLVSTVLLVTSLRLAATGARRAILAVFSVLILATVFVPYTERYGLSFAAATTASYLLVLGIDIFCHLGFVDALG</sequence>